<dbReference type="SUPFAM" id="SSF51569">
    <property type="entry name" value="Aldolase"/>
    <property type="match status" value="1"/>
</dbReference>
<dbReference type="Pfam" id="PF01081">
    <property type="entry name" value="Aldolase"/>
    <property type="match status" value="1"/>
</dbReference>
<keyword evidence="5" id="KW-0119">Carbohydrate metabolism</keyword>
<dbReference type="GO" id="GO:0016829">
    <property type="term" value="F:lyase activity"/>
    <property type="evidence" value="ECO:0007669"/>
    <property type="project" value="UniProtKB-KW"/>
</dbReference>
<dbReference type="Gene3D" id="3.20.20.70">
    <property type="entry name" value="Aldolase class I"/>
    <property type="match status" value="1"/>
</dbReference>
<evidence type="ECO:0000256" key="1">
    <source>
        <dbReference type="ARBA" id="ARBA00004761"/>
    </source>
</evidence>
<proteinExistence type="inferred from homology"/>
<dbReference type="PANTHER" id="PTHR30246">
    <property type="entry name" value="2-KETO-3-DEOXY-6-PHOSPHOGLUCONATE ALDOLASE"/>
    <property type="match status" value="1"/>
</dbReference>
<dbReference type="EMBL" id="LN614827">
    <property type="protein sequence ID" value="CEG56456.1"/>
    <property type="molecule type" value="Genomic_DNA"/>
</dbReference>
<accession>A0A098G3A0</accession>
<evidence type="ECO:0000256" key="5">
    <source>
        <dbReference type="ARBA" id="ARBA00023277"/>
    </source>
</evidence>
<evidence type="ECO:0000313" key="7">
    <source>
        <dbReference type="Proteomes" id="UP000032430"/>
    </source>
</evidence>
<keyword evidence="7" id="KW-1185">Reference proteome</keyword>
<dbReference type="CDD" id="cd00452">
    <property type="entry name" value="KDPG_aldolase"/>
    <property type="match status" value="1"/>
</dbReference>
<dbReference type="Proteomes" id="UP000032430">
    <property type="component" value="Chromosome I"/>
</dbReference>
<organism evidence="6 7">
    <name type="scientific">Legionella fallonii LLAP-10</name>
    <dbReference type="NCBI Taxonomy" id="1212491"/>
    <lineage>
        <taxon>Bacteria</taxon>
        <taxon>Pseudomonadati</taxon>
        <taxon>Pseudomonadota</taxon>
        <taxon>Gammaproteobacteria</taxon>
        <taxon>Legionellales</taxon>
        <taxon>Legionellaceae</taxon>
        <taxon>Legionella</taxon>
    </lineage>
</organism>
<dbReference type="InterPro" id="IPR000887">
    <property type="entry name" value="Aldlse_KDPG_KHG"/>
</dbReference>
<name>A0A098G3A0_9GAMM</name>
<gene>
    <name evidence="6" type="ORF">LFA_1017</name>
</gene>
<dbReference type="KEGG" id="lfa:LFA_1017"/>
<keyword evidence="4" id="KW-0456">Lyase</keyword>
<dbReference type="RefSeq" id="WP_045095116.1">
    <property type="nucleotide sequence ID" value="NZ_LN614827.1"/>
</dbReference>
<reference evidence="7" key="1">
    <citation type="submission" date="2014-09" db="EMBL/GenBank/DDBJ databases">
        <authorList>
            <person name="Gomez-Valero L."/>
        </authorList>
    </citation>
    <scope>NUCLEOTIDE SEQUENCE [LARGE SCALE GENOMIC DNA]</scope>
    <source>
        <strain evidence="7">ATCC700992</strain>
    </source>
</reference>
<comment type="similarity">
    <text evidence="2">Belongs to the KHG/KDPG aldolase family.</text>
</comment>
<dbReference type="HOGENOM" id="CLU_1446009_0_0_6"/>
<evidence type="ECO:0000256" key="4">
    <source>
        <dbReference type="ARBA" id="ARBA00023239"/>
    </source>
</evidence>
<sequence length="185" mass="20265">MIIDKFLGNQSVIVSLDVDNFLFQRLEQVIDAGFSLIEINSTEQKLLSKIMNQYPSIKIGAGSIIDTQQLENCYKAGVHFAASPGFLPEIAQTANVYSMNYIPGVATISEAMAAMSLGYQQVRPFPAHLAFCTVLNKCFPNLSLFPAEIEWEEAEHFLNLPAVAAVSIHNPDKKQLAALSSGMLV</sequence>
<evidence type="ECO:0000313" key="6">
    <source>
        <dbReference type="EMBL" id="CEG56456.1"/>
    </source>
</evidence>
<dbReference type="AlphaFoldDB" id="A0A098G3A0"/>
<dbReference type="STRING" id="1212491.LFA_1017"/>
<comment type="subunit">
    <text evidence="3">Homotrimer.</text>
</comment>
<evidence type="ECO:0000256" key="3">
    <source>
        <dbReference type="ARBA" id="ARBA00011233"/>
    </source>
</evidence>
<evidence type="ECO:0000256" key="2">
    <source>
        <dbReference type="ARBA" id="ARBA00006906"/>
    </source>
</evidence>
<dbReference type="OrthoDB" id="9805177at2"/>
<dbReference type="InterPro" id="IPR013785">
    <property type="entry name" value="Aldolase_TIM"/>
</dbReference>
<protein>
    <submittedName>
        <fullName evidence="6">Putative 2-dehydro-3-deoxy-phosphogluconate aldolase</fullName>
    </submittedName>
</protein>
<dbReference type="PANTHER" id="PTHR30246:SF1">
    <property type="entry name" value="2-DEHYDRO-3-DEOXY-6-PHOSPHOGALACTONATE ALDOLASE-RELATED"/>
    <property type="match status" value="1"/>
</dbReference>
<comment type="pathway">
    <text evidence="1">Carbohydrate acid metabolism.</text>
</comment>